<feature type="region of interest" description="Disordered" evidence="1">
    <location>
        <begin position="361"/>
        <end position="397"/>
    </location>
</feature>
<evidence type="ECO:0000259" key="2">
    <source>
        <dbReference type="Pfam" id="PF24764"/>
    </source>
</evidence>
<feature type="compositionally biased region" description="Basic and acidic residues" evidence="1">
    <location>
        <begin position="797"/>
        <end position="806"/>
    </location>
</feature>
<proteinExistence type="predicted"/>
<dbReference type="AlphaFoldDB" id="A0AAW0BT10"/>
<dbReference type="PANTHER" id="PTHR46791:SF5">
    <property type="entry name" value="CLR5 DOMAIN-CONTAINING PROTEIN-RELATED"/>
    <property type="match status" value="1"/>
</dbReference>
<feature type="region of interest" description="Disordered" evidence="1">
    <location>
        <begin position="556"/>
        <end position="592"/>
    </location>
</feature>
<dbReference type="PANTHER" id="PTHR46791">
    <property type="entry name" value="EXPRESSED PROTEIN"/>
    <property type="match status" value="1"/>
</dbReference>
<feature type="compositionally biased region" description="Polar residues" evidence="1">
    <location>
        <begin position="382"/>
        <end position="394"/>
    </location>
</feature>
<dbReference type="Pfam" id="PF24764">
    <property type="entry name" value="rva_4"/>
    <property type="match status" value="1"/>
</dbReference>
<evidence type="ECO:0000256" key="1">
    <source>
        <dbReference type="SAM" id="MobiDB-lite"/>
    </source>
</evidence>
<sequence>MPWVLDCTEAVGELIFNLCQAQELASERQESHVHFASSVTVIRMGKRGRPRKEINPELLAEAMASHRRISVAALARAMGVSRPTLIDQMKKRGVHNDFTQLSKADLDKLVRSFRKAKPDSGIRYLIAAMASAFKNVACFHLSAALTELAGFCASAALSNAANTKFPGRMRYGILTATTNSFFGITGLRASTNNRASTVLDVFLEAVGKYGLPSRMRGDRGSENKKVSVYMILKRGLGRGSFIWGSALSTTNTKIERLWVEVGSQFARRWRAFFYRLEALHGLDRGNPHHLWLLHFLFLDLINEDCDSFRSEWNCHPISGEGHDQSPEEMCFMGRLQNGFYDEDCNGVHPNVLERYYGTHGRERQRAAGETGAGQLEDEEISNPPSATGSQSDDTQSLEERIAEAHEDNFHHEAVAVPKHANPFDDDDSMQLFYDTLEAAIQNNVVPHGYGLQSDEWGEDGYPSFEILKSGRHGSKRLRIALPDFIWRPRAEMCELSSALHKTEIPTMSAPVPSIVHSETWAFKGKDVDSILERIANKGSGSSASSSMLAKIGKARTGLTSSGAKKSRKTRAAANLESNQGMRPKKNKTQSTSNNFRVGSITILPCGTICSNGMRQLPKKNRPIPGRPAVQLAVVHGLAVVDITHGISIDRTADHDELKDRLHELFPQPFAYFDRIEAESDSKEPVWWLGTVNSKQLQIAPVTHPTGADAEYNKGATTSGFRHCRLFIVSNQPIPKEILDTWVDEETLAALQGGNKNIQSDNDSEGSDSESEDEEPRSSSVEPIPISIRVPVLRSKRRSDTGEEERATKKKKLSADSALPEIFKDSVAQEIIGNGVENGLIDLTAETDDQLETVIRQKTPSPAPAPPTLSPEFKVDSSLGDPYATRVYDC</sequence>
<feature type="domain" description="Integrase core" evidence="2">
    <location>
        <begin position="184"/>
        <end position="337"/>
    </location>
</feature>
<protein>
    <recommendedName>
        <fullName evidence="2">Integrase core domain-containing protein</fullName>
    </recommendedName>
</protein>
<name>A0AAW0BT10_9AGAR</name>
<organism evidence="3 4">
    <name type="scientific">Favolaschia claudopus</name>
    <dbReference type="NCBI Taxonomy" id="2862362"/>
    <lineage>
        <taxon>Eukaryota</taxon>
        <taxon>Fungi</taxon>
        <taxon>Dikarya</taxon>
        <taxon>Basidiomycota</taxon>
        <taxon>Agaricomycotina</taxon>
        <taxon>Agaricomycetes</taxon>
        <taxon>Agaricomycetidae</taxon>
        <taxon>Agaricales</taxon>
        <taxon>Marasmiineae</taxon>
        <taxon>Mycenaceae</taxon>
        <taxon>Favolaschia</taxon>
    </lineage>
</organism>
<keyword evidence="4" id="KW-1185">Reference proteome</keyword>
<feature type="compositionally biased region" description="Acidic residues" evidence="1">
    <location>
        <begin position="761"/>
        <end position="774"/>
    </location>
</feature>
<dbReference type="Proteomes" id="UP001362999">
    <property type="component" value="Unassembled WGS sequence"/>
</dbReference>
<comment type="caution">
    <text evidence="3">The sequence shown here is derived from an EMBL/GenBank/DDBJ whole genome shotgun (WGS) entry which is preliminary data.</text>
</comment>
<feature type="region of interest" description="Disordered" evidence="1">
    <location>
        <begin position="855"/>
        <end position="876"/>
    </location>
</feature>
<gene>
    <name evidence="3" type="ORF">R3P38DRAFT_3354026</name>
</gene>
<accession>A0AAW0BT10</accession>
<evidence type="ECO:0000313" key="4">
    <source>
        <dbReference type="Proteomes" id="UP001362999"/>
    </source>
</evidence>
<evidence type="ECO:0000313" key="3">
    <source>
        <dbReference type="EMBL" id="KAK7029286.1"/>
    </source>
</evidence>
<dbReference type="EMBL" id="JAWWNJ010000027">
    <property type="protein sequence ID" value="KAK7029286.1"/>
    <property type="molecule type" value="Genomic_DNA"/>
</dbReference>
<reference evidence="3 4" key="1">
    <citation type="journal article" date="2024" name="J Genomics">
        <title>Draft genome sequencing and assembly of Favolaschia claudopus CIRM-BRFM 2984 isolated from oak limbs.</title>
        <authorList>
            <person name="Navarro D."/>
            <person name="Drula E."/>
            <person name="Chaduli D."/>
            <person name="Cazenave R."/>
            <person name="Ahrendt S."/>
            <person name="Wang J."/>
            <person name="Lipzen A."/>
            <person name="Daum C."/>
            <person name="Barry K."/>
            <person name="Grigoriev I.V."/>
            <person name="Favel A."/>
            <person name="Rosso M.N."/>
            <person name="Martin F."/>
        </authorList>
    </citation>
    <scope>NUCLEOTIDE SEQUENCE [LARGE SCALE GENOMIC DNA]</scope>
    <source>
        <strain evidence="3 4">CIRM-BRFM 2984</strain>
    </source>
</reference>
<dbReference type="InterPro" id="IPR058913">
    <property type="entry name" value="Integrase_dom_put"/>
</dbReference>
<feature type="region of interest" description="Disordered" evidence="1">
    <location>
        <begin position="752"/>
        <end position="813"/>
    </location>
</feature>